<dbReference type="Pfam" id="PF08242">
    <property type="entry name" value="Methyltransf_12"/>
    <property type="match status" value="1"/>
</dbReference>
<organism evidence="3 4">
    <name type="scientific">Metarhizium anisopliae (strain ARSEF 549)</name>
    <dbReference type="NCBI Taxonomy" id="3151832"/>
    <lineage>
        <taxon>Eukaryota</taxon>
        <taxon>Fungi</taxon>
        <taxon>Dikarya</taxon>
        <taxon>Ascomycota</taxon>
        <taxon>Pezizomycotina</taxon>
        <taxon>Sordariomycetes</taxon>
        <taxon>Hypocreomycetidae</taxon>
        <taxon>Hypocreales</taxon>
        <taxon>Clavicipitaceae</taxon>
        <taxon>Metarhizium</taxon>
    </lineage>
</organism>
<dbReference type="EMBL" id="AZNF01000006">
    <property type="protein sequence ID" value="KID66039.1"/>
    <property type="molecule type" value="Genomic_DNA"/>
</dbReference>
<dbReference type="AlphaFoldDB" id="A0A0B4GCR1"/>
<proteinExistence type="inferred from homology"/>
<dbReference type="InterPro" id="IPR029063">
    <property type="entry name" value="SAM-dependent_MTases_sf"/>
</dbReference>
<evidence type="ECO:0000256" key="1">
    <source>
        <dbReference type="ARBA" id="ARBA00038158"/>
    </source>
</evidence>
<dbReference type="HOGENOM" id="CLU_010595_9_1_1"/>
<sequence>MGPTIYTYNLGPTPVEVDRLEFQHRAVFKPLTDGLLPTDIRQYLASLGRAPAVADIATGTGVWLSDIATELPPDARLDGYDVEPAKFPPASQLPPNVKLSPCDALLPFAEHLHGQYDLVHVRLLITALNAEQWPIVAANLRSLLRPGGYLLWAESGYPSISCLPMTEHFQKLINVEVRYAAAIGRDITAPANLFQHVKSQGYTDCSQMSFSTYGKGKVIQDLAGRTMLSTLRQGLLGMVLQGGFDWVKSTRDVEDIMVLVHRDLENGVCAIGFEVHCIIGRQPS</sequence>
<feature type="non-terminal residue" evidence="3">
    <location>
        <position position="1"/>
    </location>
</feature>
<dbReference type="PANTHER" id="PTHR43591:SF50">
    <property type="entry name" value="METHYLTRANSFERASE DOMAIN-CONTAINING PROTEIN-RELATED"/>
    <property type="match status" value="1"/>
</dbReference>
<accession>A0A0B4GCR1</accession>
<gene>
    <name evidence="3" type="ORF">MAN_05698</name>
</gene>
<name>A0A0B4GCR1_METAF</name>
<keyword evidence="3" id="KW-0489">Methyltransferase</keyword>
<dbReference type="GO" id="GO:0008168">
    <property type="term" value="F:methyltransferase activity"/>
    <property type="evidence" value="ECO:0007669"/>
    <property type="project" value="UniProtKB-KW"/>
</dbReference>
<keyword evidence="3" id="KW-0808">Transferase</keyword>
<dbReference type="Proteomes" id="UP000031186">
    <property type="component" value="Unassembled WGS sequence"/>
</dbReference>
<dbReference type="CDD" id="cd02440">
    <property type="entry name" value="AdoMet_MTases"/>
    <property type="match status" value="1"/>
</dbReference>
<evidence type="ECO:0000313" key="3">
    <source>
        <dbReference type="EMBL" id="KID66039.1"/>
    </source>
</evidence>
<feature type="domain" description="Methyltransferase type 12" evidence="2">
    <location>
        <begin position="55"/>
        <end position="150"/>
    </location>
</feature>
<comment type="caution">
    <text evidence="3">The sequence shown here is derived from an EMBL/GenBank/DDBJ whole genome shotgun (WGS) entry which is preliminary data.</text>
</comment>
<dbReference type="Gene3D" id="3.40.50.150">
    <property type="entry name" value="Vaccinia Virus protein VP39"/>
    <property type="match status" value="1"/>
</dbReference>
<dbReference type="PANTHER" id="PTHR43591">
    <property type="entry name" value="METHYLTRANSFERASE"/>
    <property type="match status" value="1"/>
</dbReference>
<reference evidence="3 4" key="1">
    <citation type="journal article" date="2014" name="Proc. Natl. Acad. Sci. U.S.A.">
        <title>Trajectory and genomic determinants of fungal-pathogen speciation and host adaptation.</title>
        <authorList>
            <person name="Hu X."/>
            <person name="Xiao G."/>
            <person name="Zheng P."/>
            <person name="Shang Y."/>
            <person name="Su Y."/>
            <person name="Zhang X."/>
            <person name="Liu X."/>
            <person name="Zhan S."/>
            <person name="St Leger R.J."/>
            <person name="Wang C."/>
        </authorList>
    </citation>
    <scope>NUCLEOTIDE SEQUENCE [LARGE SCALE GENOMIC DNA]</scope>
    <source>
        <strain evidence="3 4">ARSEF 549</strain>
    </source>
</reference>
<dbReference type="InterPro" id="IPR013217">
    <property type="entry name" value="Methyltransf_12"/>
</dbReference>
<evidence type="ECO:0000259" key="2">
    <source>
        <dbReference type="Pfam" id="PF08242"/>
    </source>
</evidence>
<protein>
    <submittedName>
        <fullName evidence="3">Methyltransferase domain-containing protein</fullName>
    </submittedName>
</protein>
<dbReference type="SUPFAM" id="SSF53335">
    <property type="entry name" value="S-adenosyl-L-methionine-dependent methyltransferases"/>
    <property type="match status" value="1"/>
</dbReference>
<evidence type="ECO:0000313" key="4">
    <source>
        <dbReference type="Proteomes" id="UP000031186"/>
    </source>
</evidence>
<dbReference type="OrthoDB" id="417697at2759"/>
<keyword evidence="4" id="KW-1185">Reference proteome</keyword>
<dbReference type="VEuPathDB" id="FungiDB:MAN_05698"/>
<comment type="similarity">
    <text evidence="1">Belongs to the methyltransferase superfamily. LaeA methyltransferase family.</text>
</comment>
<dbReference type="GO" id="GO:0032259">
    <property type="term" value="P:methylation"/>
    <property type="evidence" value="ECO:0007669"/>
    <property type="project" value="UniProtKB-KW"/>
</dbReference>